<dbReference type="CTD" id="83693"/>
<comment type="similarity">
    <text evidence="4">Belongs to the short-chain dehydrogenases/reductases (SDR) family. 17-beta-HSD 3 subfamily.</text>
</comment>
<accession>A0A7M7RFW9</accession>
<dbReference type="FunCoup" id="A0A7M7RFW9">
    <property type="interactions" value="37"/>
</dbReference>
<feature type="region of interest" description="Disordered" evidence="5">
    <location>
        <begin position="335"/>
        <end position="356"/>
    </location>
</feature>
<name>A0A7M7RFW9_STRPU</name>
<dbReference type="FunFam" id="3.40.50.720:FF:000137">
    <property type="entry name" value="Hydroxysteroid (17-beta) dehydrogenase 3"/>
    <property type="match status" value="1"/>
</dbReference>
<keyword evidence="2" id="KW-0521">NADP</keyword>
<feature type="compositionally biased region" description="Polar residues" evidence="5">
    <location>
        <begin position="347"/>
        <end position="356"/>
    </location>
</feature>
<dbReference type="GO" id="GO:0005739">
    <property type="term" value="C:mitochondrion"/>
    <property type="evidence" value="ECO:0007669"/>
    <property type="project" value="UniProtKB-SubCell"/>
</dbReference>
<dbReference type="GeneID" id="583990"/>
<proteinExistence type="inferred from homology"/>
<dbReference type="Pfam" id="PF00106">
    <property type="entry name" value="adh_short"/>
    <property type="match status" value="1"/>
</dbReference>
<dbReference type="PANTHER" id="PTHR44889:SF1">
    <property type="entry name" value="INACTIVE HYDROXYSTEROID DEHYDROGENASE-LIKE PROTEIN 1"/>
    <property type="match status" value="1"/>
</dbReference>
<keyword evidence="7" id="KW-1185">Reference proteome</keyword>
<evidence type="ECO:0000256" key="1">
    <source>
        <dbReference type="ARBA" id="ARBA00004173"/>
    </source>
</evidence>
<evidence type="ECO:0000256" key="5">
    <source>
        <dbReference type="SAM" id="MobiDB-lite"/>
    </source>
</evidence>
<dbReference type="PRINTS" id="PR00080">
    <property type="entry name" value="SDRFAMILY"/>
</dbReference>
<dbReference type="SUPFAM" id="SSF51735">
    <property type="entry name" value="NAD(P)-binding Rossmann-fold domains"/>
    <property type="match status" value="1"/>
</dbReference>
<evidence type="ECO:0000313" key="6">
    <source>
        <dbReference type="EnsemblMetazoa" id="XP_788968"/>
    </source>
</evidence>
<evidence type="ECO:0000256" key="4">
    <source>
        <dbReference type="ARBA" id="ARBA00038261"/>
    </source>
</evidence>
<evidence type="ECO:0000313" key="7">
    <source>
        <dbReference type="Proteomes" id="UP000007110"/>
    </source>
</evidence>
<dbReference type="KEGG" id="spu:583990"/>
<sequence length="356" mass="39655">MAAVVDGFDLLFRQVSNGFHIYSEVLSLIGAYYVTKKVIVTCYRVQYVIRMHLYPKLRPKRDLVKEFGEWAVVTGSTDGIGKAYAMELAHHGVNIILISRSNEKLRKVASEIESFYGVKTHVIKADFSLGSEIYEDISTKLQGMQIGILVNNVGAMDYPQLFLEMDADRIRQLININIGAATMMTKLVLPQMVERKCGVVVNVSSGTSIHPSPQLALYSACKTYVDVFSQALEYEYKDYGIIVQTLLPSYVATKMADFGETMPRSRFLIPSAAVYAKHAVASIGIANRTAGYWPHAVQSWIARQIPRNTWMWGANILNSALRRQAEVRRKLKIVKSSSKGKLASKSPTAESASKSV</sequence>
<evidence type="ECO:0008006" key="8">
    <source>
        <dbReference type="Google" id="ProtNLM"/>
    </source>
</evidence>
<dbReference type="GO" id="GO:0016491">
    <property type="term" value="F:oxidoreductase activity"/>
    <property type="evidence" value="ECO:0000318"/>
    <property type="project" value="GO_Central"/>
</dbReference>
<keyword evidence="3" id="KW-0496">Mitochondrion</keyword>
<dbReference type="InterPro" id="IPR052149">
    <property type="entry name" value="17-beta-HSD3-like"/>
</dbReference>
<comment type="subcellular location">
    <subcellularLocation>
        <location evidence="1">Mitochondrion</location>
    </subcellularLocation>
</comment>
<dbReference type="Proteomes" id="UP000007110">
    <property type="component" value="Unassembled WGS sequence"/>
</dbReference>
<reference evidence="7" key="1">
    <citation type="submission" date="2015-02" db="EMBL/GenBank/DDBJ databases">
        <title>Genome sequencing for Strongylocentrotus purpuratus.</title>
        <authorList>
            <person name="Murali S."/>
            <person name="Liu Y."/>
            <person name="Vee V."/>
            <person name="English A."/>
            <person name="Wang M."/>
            <person name="Skinner E."/>
            <person name="Han Y."/>
            <person name="Muzny D.M."/>
            <person name="Worley K.C."/>
            <person name="Gibbs R.A."/>
        </authorList>
    </citation>
    <scope>NUCLEOTIDE SEQUENCE</scope>
</reference>
<evidence type="ECO:0000256" key="2">
    <source>
        <dbReference type="ARBA" id="ARBA00022857"/>
    </source>
</evidence>
<protein>
    <recommendedName>
        <fullName evidence="8">Inactive hydroxysteroid dehydrogenase-like protein 1</fullName>
    </recommendedName>
</protein>
<dbReference type="OMA" id="NINMMAV"/>
<dbReference type="InParanoid" id="A0A7M7RFW9"/>
<evidence type="ECO:0000256" key="3">
    <source>
        <dbReference type="ARBA" id="ARBA00023128"/>
    </source>
</evidence>
<dbReference type="Gene3D" id="3.40.50.720">
    <property type="entry name" value="NAD(P)-binding Rossmann-like Domain"/>
    <property type="match status" value="1"/>
</dbReference>
<organism evidence="6 7">
    <name type="scientific">Strongylocentrotus purpuratus</name>
    <name type="common">Purple sea urchin</name>
    <dbReference type="NCBI Taxonomy" id="7668"/>
    <lineage>
        <taxon>Eukaryota</taxon>
        <taxon>Metazoa</taxon>
        <taxon>Echinodermata</taxon>
        <taxon>Eleutherozoa</taxon>
        <taxon>Echinozoa</taxon>
        <taxon>Echinoidea</taxon>
        <taxon>Euechinoidea</taxon>
        <taxon>Echinacea</taxon>
        <taxon>Camarodonta</taxon>
        <taxon>Echinidea</taxon>
        <taxon>Strongylocentrotidae</taxon>
        <taxon>Strongylocentrotus</taxon>
    </lineage>
</organism>
<dbReference type="RefSeq" id="XP_788968.2">
    <property type="nucleotide sequence ID" value="XM_783875.5"/>
</dbReference>
<reference evidence="6" key="2">
    <citation type="submission" date="2021-01" db="UniProtKB">
        <authorList>
            <consortium name="EnsemblMetazoa"/>
        </authorList>
    </citation>
    <scope>IDENTIFICATION</scope>
</reference>
<dbReference type="InterPro" id="IPR036291">
    <property type="entry name" value="NAD(P)-bd_dom_sf"/>
</dbReference>
<dbReference type="InterPro" id="IPR002347">
    <property type="entry name" value="SDR_fam"/>
</dbReference>
<dbReference type="CDD" id="cd05356">
    <property type="entry name" value="17beta-HSD1_like_SDR_c"/>
    <property type="match status" value="1"/>
</dbReference>
<dbReference type="OrthoDB" id="5545019at2759"/>
<dbReference type="GO" id="GO:0005783">
    <property type="term" value="C:endoplasmic reticulum"/>
    <property type="evidence" value="ECO:0000318"/>
    <property type="project" value="GO_Central"/>
</dbReference>
<dbReference type="PRINTS" id="PR00081">
    <property type="entry name" value="GDHRDH"/>
</dbReference>
<dbReference type="AlphaFoldDB" id="A0A7M7RFW9"/>
<feature type="compositionally biased region" description="Low complexity" evidence="5">
    <location>
        <begin position="335"/>
        <end position="346"/>
    </location>
</feature>
<dbReference type="EnsemblMetazoa" id="XM_783875">
    <property type="protein sequence ID" value="XP_788968"/>
    <property type="gene ID" value="LOC583990"/>
</dbReference>
<dbReference type="PANTHER" id="PTHR44889">
    <property type="entry name" value="INACTIVE HYDROXYSTEROID DEHYDROGENASE-LIKE PROTEIN 1"/>
    <property type="match status" value="1"/>
</dbReference>